<dbReference type="EMBL" id="JAZHXI010000019">
    <property type="protein sequence ID" value="KAL2061253.1"/>
    <property type="molecule type" value="Genomic_DNA"/>
</dbReference>
<reference evidence="1 2" key="1">
    <citation type="journal article" date="2024" name="Commun. Biol.">
        <title>Comparative genomic analysis of thermophilic fungi reveals convergent evolutionary adaptations and gene losses.</title>
        <authorList>
            <person name="Steindorff A.S."/>
            <person name="Aguilar-Pontes M.V."/>
            <person name="Robinson A.J."/>
            <person name="Andreopoulos B."/>
            <person name="LaButti K."/>
            <person name="Kuo A."/>
            <person name="Mondo S."/>
            <person name="Riley R."/>
            <person name="Otillar R."/>
            <person name="Haridas S."/>
            <person name="Lipzen A."/>
            <person name="Grimwood J."/>
            <person name="Schmutz J."/>
            <person name="Clum A."/>
            <person name="Reid I.D."/>
            <person name="Moisan M.C."/>
            <person name="Butler G."/>
            <person name="Nguyen T.T.M."/>
            <person name="Dewar K."/>
            <person name="Conant G."/>
            <person name="Drula E."/>
            <person name="Henrissat B."/>
            <person name="Hansel C."/>
            <person name="Singer S."/>
            <person name="Hutchinson M.I."/>
            <person name="de Vries R.P."/>
            <person name="Natvig D.O."/>
            <person name="Powell A.J."/>
            <person name="Tsang A."/>
            <person name="Grigoriev I.V."/>
        </authorList>
    </citation>
    <scope>NUCLEOTIDE SEQUENCE [LARGE SCALE GENOMIC DNA]</scope>
    <source>
        <strain evidence="1 2">CBS 494.80</strain>
    </source>
</reference>
<organism evidence="1 2">
    <name type="scientific">Oculimacula yallundae</name>
    <dbReference type="NCBI Taxonomy" id="86028"/>
    <lineage>
        <taxon>Eukaryota</taxon>
        <taxon>Fungi</taxon>
        <taxon>Dikarya</taxon>
        <taxon>Ascomycota</taxon>
        <taxon>Pezizomycotina</taxon>
        <taxon>Leotiomycetes</taxon>
        <taxon>Helotiales</taxon>
        <taxon>Ploettnerulaceae</taxon>
        <taxon>Oculimacula</taxon>
    </lineage>
</organism>
<gene>
    <name evidence="1" type="ORF">VTL71DRAFT_7526</name>
</gene>
<evidence type="ECO:0000313" key="2">
    <source>
        <dbReference type="Proteomes" id="UP001595075"/>
    </source>
</evidence>
<dbReference type="Proteomes" id="UP001595075">
    <property type="component" value="Unassembled WGS sequence"/>
</dbReference>
<sequence length="95" mass="11185">MRHHGRSWRWLELAFISVGQVGHDLSDLIGSNPRDRKLSFCNTTLSTPSQPDNSIKSQILRSVTRTFDIQPFRLKSAKRKLQRRWVLWSRIIARK</sequence>
<keyword evidence="2" id="KW-1185">Reference proteome</keyword>
<accession>A0ABR4BWZ0</accession>
<name>A0ABR4BWZ0_9HELO</name>
<protein>
    <submittedName>
        <fullName evidence="1">Uncharacterized protein</fullName>
    </submittedName>
</protein>
<proteinExistence type="predicted"/>
<comment type="caution">
    <text evidence="1">The sequence shown here is derived from an EMBL/GenBank/DDBJ whole genome shotgun (WGS) entry which is preliminary data.</text>
</comment>
<evidence type="ECO:0000313" key="1">
    <source>
        <dbReference type="EMBL" id="KAL2061253.1"/>
    </source>
</evidence>